<dbReference type="PROSITE" id="PS00141">
    <property type="entry name" value="ASP_PROTEASE"/>
    <property type="match status" value="1"/>
</dbReference>
<dbReference type="EMBL" id="BAABGR010000002">
    <property type="protein sequence ID" value="GAA4510216.1"/>
    <property type="molecule type" value="Genomic_DNA"/>
</dbReference>
<evidence type="ECO:0000313" key="1">
    <source>
        <dbReference type="EMBL" id="GAA4510216.1"/>
    </source>
</evidence>
<evidence type="ECO:0008006" key="3">
    <source>
        <dbReference type="Google" id="ProtNLM"/>
    </source>
</evidence>
<dbReference type="InterPro" id="IPR034122">
    <property type="entry name" value="Retropepsin-like_bacterial"/>
</dbReference>
<dbReference type="Gene3D" id="2.40.70.10">
    <property type="entry name" value="Acid Proteases"/>
    <property type="match status" value="1"/>
</dbReference>
<evidence type="ECO:0000313" key="2">
    <source>
        <dbReference type="Proteomes" id="UP001500394"/>
    </source>
</evidence>
<keyword evidence="2" id="KW-1185">Reference proteome</keyword>
<gene>
    <name evidence="1" type="ORF">GCM10023173_01340</name>
</gene>
<dbReference type="CDD" id="cd05483">
    <property type="entry name" value="retropepsin_like_bacteria"/>
    <property type="match status" value="1"/>
</dbReference>
<name>A0ABP8QT69_9SPHI</name>
<dbReference type="RefSeq" id="WP_345063246.1">
    <property type="nucleotide sequence ID" value="NZ_BAABGR010000002.1"/>
</dbReference>
<reference evidence="2" key="1">
    <citation type="journal article" date="2019" name="Int. J. Syst. Evol. Microbiol.">
        <title>The Global Catalogue of Microorganisms (GCM) 10K type strain sequencing project: providing services to taxonomists for standard genome sequencing and annotation.</title>
        <authorList>
            <consortium name="The Broad Institute Genomics Platform"/>
            <consortium name="The Broad Institute Genome Sequencing Center for Infectious Disease"/>
            <person name="Wu L."/>
            <person name="Ma J."/>
        </authorList>
    </citation>
    <scope>NUCLEOTIDE SEQUENCE [LARGE SCALE GENOMIC DNA]</scope>
    <source>
        <strain evidence="2">JCM 17858</strain>
    </source>
</reference>
<dbReference type="InterPro" id="IPR001969">
    <property type="entry name" value="Aspartic_peptidase_AS"/>
</dbReference>
<sequence>MKIIPLEILSLEKEGFHLILHIEILDKPFKMVLDTGASKTVLDKNTLLQAGIDEQKLVTTSILSSGLGTNEMQSAVFTLPYLRIGAWECKNFEVAVLDLSTINYAYSQINADPVVGVLGGDILYKYGAVINYKKKTLQLNDRTSPLYKK</sequence>
<dbReference type="SUPFAM" id="SSF50630">
    <property type="entry name" value="Acid proteases"/>
    <property type="match status" value="1"/>
</dbReference>
<protein>
    <recommendedName>
        <fullName evidence="3">Clan AA aspartic protease</fullName>
    </recommendedName>
</protein>
<proteinExistence type="predicted"/>
<dbReference type="Proteomes" id="UP001500394">
    <property type="component" value="Unassembled WGS sequence"/>
</dbReference>
<dbReference type="InterPro" id="IPR021109">
    <property type="entry name" value="Peptidase_aspartic_dom_sf"/>
</dbReference>
<dbReference type="Pfam" id="PF13650">
    <property type="entry name" value="Asp_protease_2"/>
    <property type="match status" value="1"/>
</dbReference>
<comment type="caution">
    <text evidence="1">The sequence shown here is derived from an EMBL/GenBank/DDBJ whole genome shotgun (WGS) entry which is preliminary data.</text>
</comment>
<accession>A0ABP8QT69</accession>
<organism evidence="1 2">
    <name type="scientific">Sphingobacterium thermophilum</name>
    <dbReference type="NCBI Taxonomy" id="768534"/>
    <lineage>
        <taxon>Bacteria</taxon>
        <taxon>Pseudomonadati</taxon>
        <taxon>Bacteroidota</taxon>
        <taxon>Sphingobacteriia</taxon>
        <taxon>Sphingobacteriales</taxon>
        <taxon>Sphingobacteriaceae</taxon>
        <taxon>Sphingobacterium</taxon>
    </lineage>
</organism>